<keyword evidence="4 9" id="KW-0812">Transmembrane</keyword>
<comment type="subcellular location">
    <subcellularLocation>
        <location evidence="1 9">Cell membrane</location>
        <topology evidence="1 9">Single-pass membrane protein</topology>
    </subcellularLocation>
</comment>
<evidence type="ECO:0000313" key="12">
    <source>
        <dbReference type="Proteomes" id="UP000471640"/>
    </source>
</evidence>
<dbReference type="RefSeq" id="WP_164654511.1">
    <property type="nucleotide sequence ID" value="NZ_JAAIJR010000054.1"/>
</dbReference>
<dbReference type="HAMAP" id="MF_00236">
    <property type="entry name" value="TatA_E"/>
    <property type="match status" value="1"/>
</dbReference>
<feature type="region of interest" description="Disordered" evidence="10">
    <location>
        <begin position="43"/>
        <end position="88"/>
    </location>
</feature>
<evidence type="ECO:0000256" key="3">
    <source>
        <dbReference type="ARBA" id="ARBA00022475"/>
    </source>
</evidence>
<dbReference type="PANTHER" id="PTHR42982:SF1">
    <property type="entry name" value="SEC-INDEPENDENT PROTEIN TRANSLOCASE PROTEIN TATA"/>
    <property type="match status" value="1"/>
</dbReference>
<gene>
    <name evidence="9 11" type="primary">tatA</name>
    <name evidence="11" type="ORF">G3480_13985</name>
</gene>
<organism evidence="11 12">
    <name type="scientific">Thiorhodococcus mannitoliphagus</name>
    <dbReference type="NCBI Taxonomy" id="329406"/>
    <lineage>
        <taxon>Bacteria</taxon>
        <taxon>Pseudomonadati</taxon>
        <taxon>Pseudomonadota</taxon>
        <taxon>Gammaproteobacteria</taxon>
        <taxon>Chromatiales</taxon>
        <taxon>Chromatiaceae</taxon>
        <taxon>Thiorhodococcus</taxon>
    </lineage>
</organism>
<dbReference type="Pfam" id="PF02416">
    <property type="entry name" value="TatA_B_E"/>
    <property type="match status" value="1"/>
</dbReference>
<evidence type="ECO:0000313" key="11">
    <source>
        <dbReference type="EMBL" id="NEX21410.1"/>
    </source>
</evidence>
<comment type="function">
    <text evidence="9">Part of the twin-arginine translocation (Tat) system that transports large folded proteins containing a characteristic twin-arginine motif in their signal peptide across membranes. TatA could form the protein-conducting channel of the Tat system.</text>
</comment>
<evidence type="ECO:0000256" key="6">
    <source>
        <dbReference type="ARBA" id="ARBA00022989"/>
    </source>
</evidence>
<keyword evidence="7 9" id="KW-0811">Translocation</keyword>
<evidence type="ECO:0000256" key="5">
    <source>
        <dbReference type="ARBA" id="ARBA00022927"/>
    </source>
</evidence>
<evidence type="ECO:0000256" key="7">
    <source>
        <dbReference type="ARBA" id="ARBA00023010"/>
    </source>
</evidence>
<evidence type="ECO:0000256" key="1">
    <source>
        <dbReference type="ARBA" id="ARBA00004162"/>
    </source>
</evidence>
<name>A0A6P1DVA5_9GAMM</name>
<dbReference type="GO" id="GO:0033281">
    <property type="term" value="C:TAT protein transport complex"/>
    <property type="evidence" value="ECO:0007669"/>
    <property type="project" value="UniProtKB-UniRule"/>
</dbReference>
<keyword evidence="5 9" id="KW-0653">Protein transport</keyword>
<dbReference type="Gene3D" id="1.20.5.3310">
    <property type="match status" value="1"/>
</dbReference>
<keyword evidence="2 9" id="KW-0813">Transport</keyword>
<keyword evidence="3 9" id="KW-1003">Cell membrane</keyword>
<evidence type="ECO:0000256" key="2">
    <source>
        <dbReference type="ARBA" id="ARBA00022448"/>
    </source>
</evidence>
<comment type="subunit">
    <text evidence="9">The Tat system comprises two distinct complexes: a TatABC complex, containing multiple copies of TatA, TatB and TatC subunits, and a separate TatA complex, containing only TatA subunits. Substrates initially bind to the TatABC complex, which probably triggers association of the separate TatA complex to form the active translocon.</text>
</comment>
<dbReference type="EMBL" id="JAAIJR010000054">
    <property type="protein sequence ID" value="NEX21410.1"/>
    <property type="molecule type" value="Genomic_DNA"/>
</dbReference>
<dbReference type="InterPro" id="IPR003369">
    <property type="entry name" value="TatA/B/E"/>
</dbReference>
<comment type="caution">
    <text evidence="11">The sequence shown here is derived from an EMBL/GenBank/DDBJ whole genome shotgun (WGS) entry which is preliminary data.</text>
</comment>
<proteinExistence type="inferred from homology"/>
<evidence type="ECO:0000256" key="4">
    <source>
        <dbReference type="ARBA" id="ARBA00022692"/>
    </source>
</evidence>
<reference evidence="12" key="1">
    <citation type="journal article" date="2020" name="Microbiol. Resour. Announc.">
        <title>Draft Genome Sequences of Thiorhodococcus mannitoliphagus and Thiorhodococcus minor, Purple Sulfur Photosynthetic Bacteria in the Gammaproteobacterial Family Chromatiaceae.</title>
        <authorList>
            <person name="Aviles F.A."/>
            <person name="Meyer T.E."/>
            <person name="Kyndt J.A."/>
        </authorList>
    </citation>
    <scope>NUCLEOTIDE SEQUENCE [LARGE SCALE GENOMIC DNA]</scope>
    <source>
        <strain evidence="12">DSM 18266</strain>
    </source>
</reference>
<protein>
    <recommendedName>
        <fullName evidence="9">Sec-independent protein translocase protein TatA</fullName>
    </recommendedName>
</protein>
<dbReference type="GO" id="GO:0008320">
    <property type="term" value="F:protein transmembrane transporter activity"/>
    <property type="evidence" value="ECO:0007669"/>
    <property type="project" value="UniProtKB-UniRule"/>
</dbReference>
<feature type="transmembrane region" description="Helical" evidence="9">
    <location>
        <begin position="6"/>
        <end position="24"/>
    </location>
</feature>
<sequence length="88" mass="9130">MGVGGISIWQLLIILVIVLLLFGTKRLKGIGSDLGEAIRGFRSSMANSDKDEDASGEPTPLGRADAQRSGGTDAPAQGAKQESTKTSD</sequence>
<keyword evidence="6 9" id="KW-1133">Transmembrane helix</keyword>
<dbReference type="InterPro" id="IPR006312">
    <property type="entry name" value="TatA/E"/>
</dbReference>
<comment type="similarity">
    <text evidence="9">Belongs to the TatA/E family.</text>
</comment>
<evidence type="ECO:0000256" key="9">
    <source>
        <dbReference type="HAMAP-Rule" id="MF_00236"/>
    </source>
</evidence>
<dbReference type="Proteomes" id="UP000471640">
    <property type="component" value="Unassembled WGS sequence"/>
</dbReference>
<reference evidence="11 12" key="2">
    <citation type="submission" date="2020-02" db="EMBL/GenBank/DDBJ databases">
        <title>Genome sequences of Thiorhodococcus mannitoliphagus and Thiorhodococcus minor, purple sulfur photosynthetic bacteria in the gammaproteobacterial family, Chromatiaceae.</title>
        <authorList>
            <person name="Aviles F.A."/>
            <person name="Meyer T.E."/>
            <person name="Kyndt J.A."/>
        </authorList>
    </citation>
    <scope>NUCLEOTIDE SEQUENCE [LARGE SCALE GENOMIC DNA]</scope>
    <source>
        <strain evidence="11 12">DSM 18266</strain>
    </source>
</reference>
<dbReference type="NCBIfam" id="TIGR01411">
    <property type="entry name" value="tatAE"/>
    <property type="match status" value="1"/>
</dbReference>
<accession>A0A6P1DVA5</accession>
<dbReference type="PANTHER" id="PTHR42982">
    <property type="entry name" value="SEC-INDEPENDENT PROTEIN TRANSLOCASE PROTEIN TATA"/>
    <property type="match status" value="1"/>
</dbReference>
<evidence type="ECO:0000256" key="10">
    <source>
        <dbReference type="SAM" id="MobiDB-lite"/>
    </source>
</evidence>
<keyword evidence="12" id="KW-1185">Reference proteome</keyword>
<evidence type="ECO:0000256" key="8">
    <source>
        <dbReference type="ARBA" id="ARBA00023136"/>
    </source>
</evidence>
<keyword evidence="8 9" id="KW-0472">Membrane</keyword>
<dbReference type="AlphaFoldDB" id="A0A6P1DVA5"/>
<dbReference type="GO" id="GO:0043953">
    <property type="term" value="P:protein transport by the Tat complex"/>
    <property type="evidence" value="ECO:0007669"/>
    <property type="project" value="UniProtKB-UniRule"/>
</dbReference>